<proteinExistence type="inferred from homology"/>
<dbReference type="InterPro" id="IPR013092">
    <property type="entry name" value="Connexin_N"/>
</dbReference>
<feature type="domain" description="Connexin cysteine-rich" evidence="19">
    <location>
        <begin position="575"/>
        <end position="641"/>
    </location>
</feature>
<dbReference type="InterPro" id="IPR038359">
    <property type="entry name" value="Connexin_N_sf"/>
</dbReference>
<name>A0A6A4SK10_SCOMX</name>
<evidence type="ECO:0000259" key="18">
    <source>
        <dbReference type="SMART" id="SM00037"/>
    </source>
</evidence>
<evidence type="ECO:0000256" key="17">
    <source>
        <dbReference type="SAM" id="Phobius"/>
    </source>
</evidence>
<feature type="compositionally biased region" description="Basic residues" evidence="16">
    <location>
        <begin position="29"/>
        <end position="43"/>
    </location>
</feature>
<dbReference type="SMART" id="SM00037">
    <property type="entry name" value="CNX"/>
    <property type="match status" value="1"/>
</dbReference>
<dbReference type="Pfam" id="PF07767">
    <property type="entry name" value="Nop53"/>
    <property type="match status" value="2"/>
</dbReference>
<dbReference type="InterPro" id="IPR000500">
    <property type="entry name" value="Connexin"/>
</dbReference>
<dbReference type="GO" id="GO:0042254">
    <property type="term" value="P:ribosome biogenesis"/>
    <property type="evidence" value="ECO:0007669"/>
    <property type="project" value="UniProtKB-KW"/>
</dbReference>
<evidence type="ECO:0000256" key="16">
    <source>
        <dbReference type="SAM" id="MobiDB-lite"/>
    </source>
</evidence>
<feature type="compositionally biased region" description="Basic and acidic residues" evidence="16">
    <location>
        <begin position="284"/>
        <end position="301"/>
    </location>
</feature>
<evidence type="ECO:0000256" key="3">
    <source>
        <dbReference type="ARBA" id="ARBA00004610"/>
    </source>
</evidence>
<dbReference type="InterPro" id="IPR017990">
    <property type="entry name" value="Connexin_CS"/>
</dbReference>
<dbReference type="GO" id="GO:0007267">
    <property type="term" value="P:cell-cell signaling"/>
    <property type="evidence" value="ECO:0007669"/>
    <property type="project" value="TreeGrafter"/>
</dbReference>
<keyword evidence="13 17" id="KW-0472">Membrane</keyword>
<feature type="region of interest" description="Disordered" evidence="16">
    <location>
        <begin position="278"/>
        <end position="302"/>
    </location>
</feature>
<dbReference type="GO" id="GO:0005243">
    <property type="term" value="F:gap junction channel activity"/>
    <property type="evidence" value="ECO:0007669"/>
    <property type="project" value="TreeGrafter"/>
</dbReference>
<feature type="transmembrane region" description="Helical" evidence="17">
    <location>
        <begin position="407"/>
        <end position="424"/>
    </location>
</feature>
<evidence type="ECO:0000256" key="15">
    <source>
        <dbReference type="RuleBase" id="RU000630"/>
    </source>
</evidence>
<dbReference type="SMART" id="SM01089">
    <property type="entry name" value="Connexin_CCC"/>
    <property type="match status" value="1"/>
</dbReference>
<keyword evidence="8" id="KW-0690">Ribosome biogenesis</keyword>
<evidence type="ECO:0000256" key="7">
    <source>
        <dbReference type="ARBA" id="ARBA00022475"/>
    </source>
</evidence>
<protein>
    <recommendedName>
        <fullName evidence="15">Gap junction protein</fullName>
    </recommendedName>
</protein>
<dbReference type="GO" id="GO:0005730">
    <property type="term" value="C:nucleolus"/>
    <property type="evidence" value="ECO:0007669"/>
    <property type="project" value="UniProtKB-SubCell"/>
</dbReference>
<feature type="compositionally biased region" description="Basic and acidic residues" evidence="16">
    <location>
        <begin position="168"/>
        <end position="177"/>
    </location>
</feature>
<comment type="similarity">
    <text evidence="15">Belongs to the connexin family.</text>
</comment>
<comment type="similarity">
    <text evidence="6">Belongs to the NOP53 family.</text>
</comment>
<comment type="subcellular location">
    <subcellularLocation>
        <location evidence="3">Cell junction</location>
        <location evidence="3">Gap junction</location>
    </subcellularLocation>
    <subcellularLocation>
        <location evidence="5 15">Cell membrane</location>
        <topology evidence="5 15">Multi-pass membrane protein</topology>
    </subcellularLocation>
    <subcellularLocation>
        <location evidence="2">Nucleus</location>
        <location evidence="2">Nucleolus</location>
    </subcellularLocation>
    <subcellularLocation>
        <location evidence="4">Nucleus</location>
        <location evidence="4">Nucleoplasm</location>
    </subcellularLocation>
</comment>
<dbReference type="PROSITE" id="PS00408">
    <property type="entry name" value="CONNEXINS_2"/>
    <property type="match status" value="1"/>
</dbReference>
<keyword evidence="9 15" id="KW-0812">Transmembrane</keyword>
<evidence type="ECO:0000256" key="8">
    <source>
        <dbReference type="ARBA" id="ARBA00022517"/>
    </source>
</evidence>
<feature type="transmembrane region" description="Helical" evidence="17">
    <location>
        <begin position="460"/>
        <end position="480"/>
    </location>
</feature>
<evidence type="ECO:0000256" key="12">
    <source>
        <dbReference type="ARBA" id="ARBA00022989"/>
    </source>
</evidence>
<comment type="subunit">
    <text evidence="15">A connexon is composed of a hexamer of connexins.</text>
</comment>
<dbReference type="PANTHER" id="PTHR11984:SF107">
    <property type="entry name" value="GAP JUNCTION PROTEIN"/>
    <property type="match status" value="1"/>
</dbReference>
<organism evidence="20 21">
    <name type="scientific">Scophthalmus maximus</name>
    <name type="common">Turbot</name>
    <name type="synonym">Psetta maxima</name>
    <dbReference type="NCBI Taxonomy" id="52904"/>
    <lineage>
        <taxon>Eukaryota</taxon>
        <taxon>Metazoa</taxon>
        <taxon>Chordata</taxon>
        <taxon>Craniata</taxon>
        <taxon>Vertebrata</taxon>
        <taxon>Euteleostomi</taxon>
        <taxon>Actinopterygii</taxon>
        <taxon>Neopterygii</taxon>
        <taxon>Teleostei</taxon>
        <taxon>Neoteleostei</taxon>
        <taxon>Acanthomorphata</taxon>
        <taxon>Carangaria</taxon>
        <taxon>Pleuronectiformes</taxon>
        <taxon>Pleuronectoidei</taxon>
        <taxon>Scophthalmidae</taxon>
        <taxon>Scophthalmus</taxon>
    </lineage>
</organism>
<feature type="domain" description="Connexin N-terminal" evidence="18">
    <location>
        <begin position="426"/>
        <end position="459"/>
    </location>
</feature>
<evidence type="ECO:0000256" key="2">
    <source>
        <dbReference type="ARBA" id="ARBA00004604"/>
    </source>
</evidence>
<dbReference type="PROSITE" id="PS00407">
    <property type="entry name" value="CONNEXINS_1"/>
    <property type="match status" value="1"/>
</dbReference>
<feature type="transmembrane region" description="Helical" evidence="17">
    <location>
        <begin position="617"/>
        <end position="636"/>
    </location>
</feature>
<dbReference type="InterPro" id="IPR011687">
    <property type="entry name" value="Nop53/GLTSCR2"/>
</dbReference>
<evidence type="ECO:0000313" key="21">
    <source>
        <dbReference type="Proteomes" id="UP000438429"/>
    </source>
</evidence>
<keyword evidence="7" id="KW-1003">Cell membrane</keyword>
<dbReference type="GO" id="GO:0005922">
    <property type="term" value="C:connexin complex"/>
    <property type="evidence" value="ECO:0007669"/>
    <property type="project" value="InterPro"/>
</dbReference>
<evidence type="ECO:0000313" key="20">
    <source>
        <dbReference type="EMBL" id="KAF0030692.1"/>
    </source>
</evidence>
<feature type="region of interest" description="Disordered" evidence="16">
    <location>
        <begin position="160"/>
        <end position="188"/>
    </location>
</feature>
<evidence type="ECO:0000256" key="1">
    <source>
        <dbReference type="ARBA" id="ARBA00003922"/>
    </source>
</evidence>
<dbReference type="GO" id="GO:0005654">
    <property type="term" value="C:nucleoplasm"/>
    <property type="evidence" value="ECO:0007669"/>
    <property type="project" value="UniProtKB-SubCell"/>
</dbReference>
<gene>
    <name evidence="20" type="ORF">F2P81_017423</name>
</gene>
<keyword evidence="11" id="KW-0965">Cell junction</keyword>
<dbReference type="PANTHER" id="PTHR11984">
    <property type="entry name" value="CONNEXIN"/>
    <property type="match status" value="1"/>
</dbReference>
<evidence type="ECO:0000256" key="9">
    <source>
        <dbReference type="ARBA" id="ARBA00022692"/>
    </source>
</evidence>
<evidence type="ECO:0000259" key="19">
    <source>
        <dbReference type="SMART" id="SM01089"/>
    </source>
</evidence>
<comment type="caution">
    <text evidence="20">The sequence shown here is derived from an EMBL/GenBank/DDBJ whole genome shotgun (WGS) entry which is preliminary data.</text>
</comment>
<feature type="transmembrane region" description="Helical" evidence="17">
    <location>
        <begin position="564"/>
        <end position="586"/>
    </location>
</feature>
<comment type="function">
    <text evidence="1 15">One gap junction consists of a cluster of closely packed pairs of transmembrane channels, the connexons, through which materials of low MW diffuse from one cell to a neighboring cell.</text>
</comment>
<evidence type="ECO:0000256" key="13">
    <source>
        <dbReference type="ARBA" id="ARBA00023136"/>
    </source>
</evidence>
<dbReference type="EMBL" id="VEVO01000015">
    <property type="protein sequence ID" value="KAF0030692.1"/>
    <property type="molecule type" value="Genomic_DNA"/>
</dbReference>
<dbReference type="Gene3D" id="1.20.1440.80">
    <property type="entry name" value="Gap junction channel protein cysteine-rich domain"/>
    <property type="match status" value="1"/>
</dbReference>
<dbReference type="Proteomes" id="UP000438429">
    <property type="component" value="Unassembled WGS sequence"/>
</dbReference>
<dbReference type="AlphaFoldDB" id="A0A6A4SK10"/>
<reference evidence="20 21" key="1">
    <citation type="submission" date="2019-06" db="EMBL/GenBank/DDBJ databases">
        <title>Draft genomes of female and male turbot (Scophthalmus maximus).</title>
        <authorList>
            <person name="Xu H."/>
            <person name="Xu X.-W."/>
            <person name="Shao C."/>
            <person name="Chen S."/>
        </authorList>
    </citation>
    <scope>NUCLEOTIDE SEQUENCE [LARGE SCALE GENOMIC DNA]</scope>
    <source>
        <strain evidence="20">Ysfricsl-2016a</strain>
        <tissue evidence="20">Blood</tissue>
    </source>
</reference>
<keyword evidence="14" id="KW-0539">Nucleus</keyword>
<keyword evidence="10 15" id="KW-0303">Gap junction</keyword>
<evidence type="ECO:0000256" key="5">
    <source>
        <dbReference type="ARBA" id="ARBA00004651"/>
    </source>
</evidence>
<evidence type="ECO:0000256" key="14">
    <source>
        <dbReference type="ARBA" id="ARBA00023242"/>
    </source>
</evidence>
<keyword evidence="12 17" id="KW-1133">Transmembrane helix</keyword>
<accession>A0A6A4SK10</accession>
<sequence>MAAARRLKRVVASQPGFLNFKSSSESLSGRRKRVNKNKKKSWNKHSDINDVEEFLEDVRLQERTTGGLLAEKSDDSLFFLDVGQPKRAERKEAAEPIEGKKRKGKTPRPLRIDLILQQDSLIPAPKDVLAYQQPNAKKLRRISQKAEQLAAKGVVTRRQKRLLSRRPVTKEAKKSDTEANNNPNRDYYDIWGQEQSTVKDSAEDWYLQQTGKKRVKALLKEAHEVEVKKQKEEDKLERQLAVNKDDTATEELRRLDSKRQMDHRQQLFQLRSIKASIKQQEQSTEDKQKIRKANQEAEKSQPRRLGKLKYDLTLSRYTFPTVKGLLRFQAQDLEVQLSDELAGSLRQLKPEGSVLKDRFKSLQKRNLIEPRERANGCLLTPTMGEWTILERLLEAAVQQHSTMIGRILLTVVVIFRILIVAIVGETVYEDEQTMFICNTLQPGCNQACYDKAFPISHIRYWVFQIILVCTPSLCFITYSVHQSAKQKDRRYSFLYPIMERDYGGRDGARKLRNINGILVQHGGDGGGGKEEADCLEVKEIPNAPRGLTHGKSSKVRRQEGISRFYIIQVVFRNALEIGFLAGQYFLYGFSVPGIFECDRYPCLKEVECYVSRPTEKTVFLVFMFAVSGICVVLNLAELNHLGWRKIKAAIRGVQARRKSICEIRKKDMAHLSQPPNLGRTQSSESAYV</sequence>
<dbReference type="InterPro" id="IPR019570">
    <property type="entry name" value="Connexin_CCC"/>
</dbReference>
<dbReference type="Pfam" id="PF00029">
    <property type="entry name" value="Connexin"/>
    <property type="match status" value="1"/>
</dbReference>
<dbReference type="PRINTS" id="PR00206">
    <property type="entry name" value="CONNEXIN"/>
</dbReference>
<evidence type="ECO:0000256" key="10">
    <source>
        <dbReference type="ARBA" id="ARBA00022868"/>
    </source>
</evidence>
<evidence type="ECO:0000256" key="4">
    <source>
        <dbReference type="ARBA" id="ARBA00004642"/>
    </source>
</evidence>
<evidence type="ECO:0000256" key="6">
    <source>
        <dbReference type="ARBA" id="ARBA00008838"/>
    </source>
</evidence>
<dbReference type="FunFam" id="1.20.1440.80:FF:000003">
    <property type="entry name" value="Gap junction protein"/>
    <property type="match status" value="1"/>
</dbReference>
<evidence type="ECO:0000256" key="11">
    <source>
        <dbReference type="ARBA" id="ARBA00022949"/>
    </source>
</evidence>
<feature type="region of interest" description="Disordered" evidence="16">
    <location>
        <begin position="21"/>
        <end position="46"/>
    </location>
</feature>